<dbReference type="AlphaFoldDB" id="A0A5C6BYI9"/>
<dbReference type="OrthoDB" id="276092at2"/>
<gene>
    <name evidence="2" type="ORF">Poly21_41670</name>
</gene>
<reference evidence="2 3" key="1">
    <citation type="journal article" date="2020" name="Antonie Van Leeuwenhoek">
        <title>Rhodopirellula heiligendammensis sp. nov., Rhodopirellula pilleata sp. nov., and Rhodopirellula solitaria sp. nov. isolated from natural or artificial marine surfaces in Northern Germany and California, USA, and emended description of the genus Rhodopirellula.</title>
        <authorList>
            <person name="Kallscheuer N."/>
            <person name="Wiegand S."/>
            <person name="Jogler M."/>
            <person name="Boedeker C."/>
            <person name="Peeters S.H."/>
            <person name="Rast P."/>
            <person name="Heuer A."/>
            <person name="Jetten M.S.M."/>
            <person name="Rohde M."/>
            <person name="Jogler C."/>
        </authorList>
    </citation>
    <scope>NUCLEOTIDE SEQUENCE [LARGE SCALE GENOMIC DNA]</scope>
    <source>
        <strain evidence="2 3">Poly21</strain>
    </source>
</reference>
<accession>A0A5C6BYI9</accession>
<sequence length="161" mass="17964">MIRLAMLTFAIFTVSSSLAMPLHATERENLSLMQMISPWRYPDAQGQGAQMSDAATIDVNGARTTQSIVGKTVMTTDASIDKVIEFYKAKLDPTSSENNKDGIEVDPSGRSVIFSDDSKGRPFAMHTIFINTRNMSTVLVITRGKDETKTHISWKQYRRLD</sequence>
<proteinExistence type="predicted"/>
<evidence type="ECO:0000256" key="1">
    <source>
        <dbReference type="SAM" id="SignalP"/>
    </source>
</evidence>
<dbReference type="EMBL" id="SJPU01000002">
    <property type="protein sequence ID" value="TWU16958.1"/>
    <property type="molecule type" value="Genomic_DNA"/>
</dbReference>
<comment type="caution">
    <text evidence="2">The sequence shown here is derived from an EMBL/GenBank/DDBJ whole genome shotgun (WGS) entry which is preliminary data.</text>
</comment>
<name>A0A5C6BYI9_9BACT</name>
<organism evidence="2 3">
    <name type="scientific">Allorhodopirellula heiligendammensis</name>
    <dbReference type="NCBI Taxonomy" id="2714739"/>
    <lineage>
        <taxon>Bacteria</taxon>
        <taxon>Pseudomonadati</taxon>
        <taxon>Planctomycetota</taxon>
        <taxon>Planctomycetia</taxon>
        <taxon>Pirellulales</taxon>
        <taxon>Pirellulaceae</taxon>
        <taxon>Allorhodopirellula</taxon>
    </lineage>
</organism>
<dbReference type="Proteomes" id="UP000319908">
    <property type="component" value="Unassembled WGS sequence"/>
</dbReference>
<evidence type="ECO:0000313" key="3">
    <source>
        <dbReference type="Proteomes" id="UP000319908"/>
    </source>
</evidence>
<keyword evidence="3" id="KW-1185">Reference proteome</keyword>
<feature type="signal peptide" evidence="1">
    <location>
        <begin position="1"/>
        <end position="19"/>
    </location>
</feature>
<protein>
    <recommendedName>
        <fullName evidence="4">Lipocalin-like domain-containing protein</fullName>
    </recommendedName>
</protein>
<keyword evidence="1" id="KW-0732">Signal</keyword>
<feature type="chain" id="PRO_5022991243" description="Lipocalin-like domain-containing protein" evidence="1">
    <location>
        <begin position="20"/>
        <end position="161"/>
    </location>
</feature>
<evidence type="ECO:0000313" key="2">
    <source>
        <dbReference type="EMBL" id="TWU16958.1"/>
    </source>
</evidence>
<dbReference type="RefSeq" id="WP_146408482.1">
    <property type="nucleotide sequence ID" value="NZ_SJPU01000002.1"/>
</dbReference>
<evidence type="ECO:0008006" key="4">
    <source>
        <dbReference type="Google" id="ProtNLM"/>
    </source>
</evidence>